<proteinExistence type="predicted"/>
<sequence length="82" mass="9404">MSKLLVNGRLALSRQPSQNNMQTNRSHMQLPLSTNRNRGNVSYMGRRRALDLYGTKDILFIHERMKKAKKTIGNSRNVSVFG</sequence>
<evidence type="ECO:0000313" key="5">
    <source>
        <dbReference type="Proteomes" id="UP000663832"/>
    </source>
</evidence>
<name>A0A814D7U4_9BILA</name>
<reference evidence="2" key="1">
    <citation type="submission" date="2021-02" db="EMBL/GenBank/DDBJ databases">
        <authorList>
            <person name="Nowell W R."/>
        </authorList>
    </citation>
    <scope>NUCLEOTIDE SEQUENCE</scope>
</reference>
<organism evidence="2 6">
    <name type="scientific">Adineta steineri</name>
    <dbReference type="NCBI Taxonomy" id="433720"/>
    <lineage>
        <taxon>Eukaryota</taxon>
        <taxon>Metazoa</taxon>
        <taxon>Spiralia</taxon>
        <taxon>Gnathifera</taxon>
        <taxon>Rotifera</taxon>
        <taxon>Eurotatoria</taxon>
        <taxon>Bdelloidea</taxon>
        <taxon>Adinetida</taxon>
        <taxon>Adinetidae</taxon>
        <taxon>Adineta</taxon>
    </lineage>
</organism>
<dbReference type="EMBL" id="CAJNOM010000275">
    <property type="protein sequence ID" value="CAF1310651.1"/>
    <property type="molecule type" value="Genomic_DNA"/>
</dbReference>
<gene>
    <name evidence="2" type="ORF">BJG266_LOCUS13404</name>
    <name evidence="3" type="ORF">QVE165_LOCUS31771</name>
    <name evidence="4" type="ORF">QVE165_LOCUS32465</name>
</gene>
<dbReference type="EMBL" id="CAJNOM010000288">
    <property type="protein sequence ID" value="CAF1323293.1"/>
    <property type="molecule type" value="Genomic_DNA"/>
</dbReference>
<dbReference type="AlphaFoldDB" id="A0A814D7U4"/>
<evidence type="ECO:0000313" key="2">
    <source>
        <dbReference type="EMBL" id="CAF0954583.1"/>
    </source>
</evidence>
<dbReference type="EMBL" id="CAJNOI010000054">
    <property type="protein sequence ID" value="CAF0954583.1"/>
    <property type="molecule type" value="Genomic_DNA"/>
</dbReference>
<feature type="compositionally biased region" description="Polar residues" evidence="1">
    <location>
        <begin position="14"/>
        <end position="40"/>
    </location>
</feature>
<dbReference type="Proteomes" id="UP000663877">
    <property type="component" value="Unassembled WGS sequence"/>
</dbReference>
<feature type="region of interest" description="Disordered" evidence="1">
    <location>
        <begin position="1"/>
        <end position="41"/>
    </location>
</feature>
<evidence type="ECO:0000313" key="4">
    <source>
        <dbReference type="EMBL" id="CAF1323293.1"/>
    </source>
</evidence>
<accession>A0A814D7U4</accession>
<evidence type="ECO:0000313" key="6">
    <source>
        <dbReference type="Proteomes" id="UP000663877"/>
    </source>
</evidence>
<evidence type="ECO:0000313" key="3">
    <source>
        <dbReference type="EMBL" id="CAF1310651.1"/>
    </source>
</evidence>
<protein>
    <submittedName>
        <fullName evidence="2">Uncharacterized protein</fullName>
    </submittedName>
</protein>
<comment type="caution">
    <text evidence="2">The sequence shown here is derived from an EMBL/GenBank/DDBJ whole genome shotgun (WGS) entry which is preliminary data.</text>
</comment>
<evidence type="ECO:0000256" key="1">
    <source>
        <dbReference type="SAM" id="MobiDB-lite"/>
    </source>
</evidence>
<dbReference type="OrthoDB" id="9976058at2759"/>
<keyword evidence="5" id="KW-1185">Reference proteome</keyword>
<dbReference type="Proteomes" id="UP000663832">
    <property type="component" value="Unassembled WGS sequence"/>
</dbReference>